<name>A0A1L3F750_BRAJP</name>
<reference evidence="1 2" key="1">
    <citation type="submission" date="2016-11" db="EMBL/GenBank/DDBJ databases">
        <title>Complete Genome Sequence of Bradyrhizobium sp. strain J5, an isolated from soybean nodule in Hokkaido.</title>
        <authorList>
            <person name="Kanehara K."/>
        </authorList>
    </citation>
    <scope>NUCLEOTIDE SEQUENCE [LARGE SCALE GENOMIC DNA]</scope>
    <source>
        <strain evidence="1 2">J5</strain>
    </source>
</reference>
<sequence length="71" mass="7944">MKTITLMIRDNLAEISGAEFPGGIAAKIEPSRTDGGLRLARPPGSAAYAYFDRRCDARHLTRCWRFLARFS</sequence>
<gene>
    <name evidence="1" type="ORF">BKD09_12425</name>
</gene>
<dbReference type="AlphaFoldDB" id="A0A1L3F750"/>
<protein>
    <submittedName>
        <fullName evidence="1">Uncharacterized protein</fullName>
    </submittedName>
</protein>
<evidence type="ECO:0000313" key="2">
    <source>
        <dbReference type="Proteomes" id="UP000181962"/>
    </source>
</evidence>
<dbReference type="Proteomes" id="UP000181962">
    <property type="component" value="Chromosome"/>
</dbReference>
<dbReference type="EMBL" id="CP017637">
    <property type="protein sequence ID" value="APG09141.1"/>
    <property type="molecule type" value="Genomic_DNA"/>
</dbReference>
<proteinExistence type="predicted"/>
<organism evidence="1 2">
    <name type="scientific">Bradyrhizobium japonicum</name>
    <dbReference type="NCBI Taxonomy" id="375"/>
    <lineage>
        <taxon>Bacteria</taxon>
        <taxon>Pseudomonadati</taxon>
        <taxon>Pseudomonadota</taxon>
        <taxon>Alphaproteobacteria</taxon>
        <taxon>Hyphomicrobiales</taxon>
        <taxon>Nitrobacteraceae</taxon>
        <taxon>Bradyrhizobium</taxon>
    </lineage>
</organism>
<accession>A0A1L3F750</accession>
<evidence type="ECO:0000313" key="1">
    <source>
        <dbReference type="EMBL" id="APG09141.1"/>
    </source>
</evidence>